<dbReference type="STRING" id="6313.A0A0K0CX67"/>
<dbReference type="AlphaFoldDB" id="A0A0K0CX67"/>
<protein>
    <submittedName>
        <fullName evidence="3">G_PROTEIN_RECEP_F1_2 domain-containing protein</fullName>
    </submittedName>
</protein>
<keyword evidence="1" id="KW-0812">Transmembrane</keyword>
<dbReference type="WBParaSite" id="ACAC_0000213101-mRNA-1">
    <property type="protein sequence ID" value="ACAC_0000213101-mRNA-1"/>
    <property type="gene ID" value="ACAC_0000213101"/>
</dbReference>
<proteinExistence type="predicted"/>
<dbReference type="Gene3D" id="1.20.1070.10">
    <property type="entry name" value="Rhodopsin 7-helix transmembrane proteins"/>
    <property type="match status" value="1"/>
</dbReference>
<accession>A0A0K0CX67</accession>
<reference evidence="3" key="2">
    <citation type="submission" date="2016-04" db="UniProtKB">
        <authorList>
            <consortium name="WormBaseParasite"/>
        </authorList>
    </citation>
    <scope>IDENTIFICATION</scope>
</reference>
<feature type="transmembrane region" description="Helical" evidence="1">
    <location>
        <begin position="34"/>
        <end position="54"/>
    </location>
</feature>
<reference evidence="2" key="1">
    <citation type="submission" date="2012-09" db="EMBL/GenBank/DDBJ databases">
        <authorList>
            <person name="Martin A.A."/>
        </authorList>
    </citation>
    <scope>NUCLEOTIDE SEQUENCE</scope>
</reference>
<organism evidence="2 3">
    <name type="scientific">Angiostrongylus cantonensis</name>
    <name type="common">Rat lungworm</name>
    <dbReference type="NCBI Taxonomy" id="6313"/>
    <lineage>
        <taxon>Eukaryota</taxon>
        <taxon>Metazoa</taxon>
        <taxon>Ecdysozoa</taxon>
        <taxon>Nematoda</taxon>
        <taxon>Chromadorea</taxon>
        <taxon>Rhabditida</taxon>
        <taxon>Rhabditina</taxon>
        <taxon>Rhabditomorpha</taxon>
        <taxon>Strongyloidea</taxon>
        <taxon>Metastrongylidae</taxon>
        <taxon>Angiostrongylus</taxon>
    </lineage>
</organism>
<evidence type="ECO:0000256" key="1">
    <source>
        <dbReference type="SAM" id="Phobius"/>
    </source>
</evidence>
<feature type="transmembrane region" description="Helical" evidence="1">
    <location>
        <begin position="122"/>
        <end position="139"/>
    </location>
</feature>
<feature type="transmembrane region" description="Helical" evidence="1">
    <location>
        <begin position="247"/>
        <end position="264"/>
    </location>
</feature>
<dbReference type="SUPFAM" id="SSF81321">
    <property type="entry name" value="Family A G protein-coupled receptor-like"/>
    <property type="match status" value="1"/>
</dbReference>
<evidence type="ECO:0000313" key="3">
    <source>
        <dbReference type="WBParaSite" id="ACAC_0000213101-mRNA-1"/>
    </source>
</evidence>
<feature type="transmembrane region" description="Helical" evidence="1">
    <location>
        <begin position="74"/>
        <end position="94"/>
    </location>
</feature>
<dbReference type="Proteomes" id="UP000035642">
    <property type="component" value="Unassembled WGS sequence"/>
</dbReference>
<name>A0A0K0CX67_ANGCA</name>
<feature type="transmembrane region" description="Helical" evidence="1">
    <location>
        <begin position="210"/>
        <end position="227"/>
    </location>
</feature>
<sequence length="321" mass="36404">MNQDRVEFNTTRSDSYDNIPVLQFLPPTDEPSSFALAISVTLVGCLIVAICGNASQMALQIYTRRLNRRTLPQCFIAVLFFVNFLIPFALPSLILEKLVGIWMFGQLSCNAYHILTTAERVIVPWGIAALHASIVMFLTRPNRLTRIEGMLASFAFIGLLLLTVTVAIPQGMAAELKFIHKDKIDGEHYIMLIHTYECLLSPDSNPATQLMRFGFEFVAPLSISIYLHRQLRSNNELKHPFAIMRNLVYILIIHYVCNILCYIPEKKWSEGMKVLDKQADLKQLLAFLSPTLLWYPLGQLSGVLSRCFGQNRRSTAFSNSR</sequence>
<keyword evidence="2" id="KW-1185">Reference proteome</keyword>
<evidence type="ECO:0000313" key="2">
    <source>
        <dbReference type="Proteomes" id="UP000035642"/>
    </source>
</evidence>
<feature type="transmembrane region" description="Helical" evidence="1">
    <location>
        <begin position="284"/>
        <end position="304"/>
    </location>
</feature>
<keyword evidence="1" id="KW-0472">Membrane</keyword>
<keyword evidence="1" id="KW-1133">Transmembrane helix</keyword>
<feature type="transmembrane region" description="Helical" evidence="1">
    <location>
        <begin position="151"/>
        <end position="168"/>
    </location>
</feature>